<name>A0A0E0AI47_9ORYZ</name>
<keyword evidence="3" id="KW-1185">Reference proteome</keyword>
<proteinExistence type="predicted"/>
<dbReference type="SUPFAM" id="SSF56176">
    <property type="entry name" value="FAD-binding/transporter-associated domain-like"/>
    <property type="match status" value="1"/>
</dbReference>
<accession>A0A0E0AI47</accession>
<dbReference type="PANTHER" id="PTHR11908">
    <property type="entry name" value="XANTHINE DEHYDROGENASE"/>
    <property type="match status" value="1"/>
</dbReference>
<dbReference type="InterPro" id="IPR036318">
    <property type="entry name" value="FAD-bd_PCMH-like_sf"/>
</dbReference>
<dbReference type="Gramene" id="OGLUM07G09260.2">
    <property type="protein sequence ID" value="OGLUM07G09260.2"/>
    <property type="gene ID" value="OGLUM07G09260"/>
</dbReference>
<dbReference type="InterPro" id="IPR036884">
    <property type="entry name" value="2Fe-2S-bd_dom_sf"/>
</dbReference>
<evidence type="ECO:0000313" key="2">
    <source>
        <dbReference type="EnsemblPlants" id="OGLUM07G09260.2"/>
    </source>
</evidence>
<reference evidence="2" key="2">
    <citation type="submission" date="2018-05" db="EMBL/GenBank/DDBJ databases">
        <title>OgluRS3 (Oryza glumaepatula Reference Sequence Version 3).</title>
        <authorList>
            <person name="Zhang J."/>
            <person name="Kudrna D."/>
            <person name="Lee S."/>
            <person name="Talag J."/>
            <person name="Welchert J."/>
            <person name="Wing R.A."/>
        </authorList>
    </citation>
    <scope>NUCLEOTIDE SEQUENCE [LARGE SCALE GENOMIC DNA]</scope>
</reference>
<reference evidence="2" key="1">
    <citation type="submission" date="2015-04" db="UniProtKB">
        <authorList>
            <consortium name="EnsemblPlants"/>
        </authorList>
    </citation>
    <scope>IDENTIFICATION</scope>
</reference>
<dbReference type="EnsemblPlants" id="OGLUM07G09260.2">
    <property type="protein sequence ID" value="OGLUM07G09260.2"/>
    <property type="gene ID" value="OGLUM07G09260"/>
</dbReference>
<dbReference type="GO" id="GO:0005506">
    <property type="term" value="F:iron ion binding"/>
    <property type="evidence" value="ECO:0007669"/>
    <property type="project" value="InterPro"/>
</dbReference>
<organism evidence="2">
    <name type="scientific">Oryza glumipatula</name>
    <dbReference type="NCBI Taxonomy" id="40148"/>
    <lineage>
        <taxon>Eukaryota</taxon>
        <taxon>Viridiplantae</taxon>
        <taxon>Streptophyta</taxon>
        <taxon>Embryophyta</taxon>
        <taxon>Tracheophyta</taxon>
        <taxon>Spermatophyta</taxon>
        <taxon>Magnoliopsida</taxon>
        <taxon>Liliopsida</taxon>
        <taxon>Poales</taxon>
        <taxon>Poaceae</taxon>
        <taxon>BOP clade</taxon>
        <taxon>Oryzoideae</taxon>
        <taxon>Oryzeae</taxon>
        <taxon>Oryzinae</taxon>
        <taxon>Oryza</taxon>
    </lineage>
</organism>
<dbReference type="InterPro" id="IPR002888">
    <property type="entry name" value="2Fe-2S-bd"/>
</dbReference>
<dbReference type="PANTHER" id="PTHR11908:SF89">
    <property type="entry name" value="ALDEHYDE OXIDASE-LIKE PROTEIN-RELATED"/>
    <property type="match status" value="1"/>
</dbReference>
<evidence type="ECO:0000313" key="3">
    <source>
        <dbReference type="Proteomes" id="UP000026961"/>
    </source>
</evidence>
<sequence>MEGEKTTTTKVVAPVERVVFALNGERQEVAAADVEPSTTLLEFIRTRTPFRGPKLGCGEVYISIQLSPLRKRMSGFHASQCGFCTPGMCMSIFSSLVNADKSKKPAPPKGFSKLSVSEAERSFLGNMCRCTGYRPIVDACKSFASDVDLEDLGLNIFWKKGDKHPDPTKLPSYTLGGGICTFPDFLKSEIKSSLDFNDASISGPREGWYCPKSIKQYYKLVNSGLFSESSVKVVVGNTSTGIPELSAIVRKDKGIEIGAATSISRSIEILNQESE</sequence>
<evidence type="ECO:0000259" key="1">
    <source>
        <dbReference type="Pfam" id="PF01799"/>
    </source>
</evidence>
<dbReference type="GO" id="GO:0016491">
    <property type="term" value="F:oxidoreductase activity"/>
    <property type="evidence" value="ECO:0007669"/>
    <property type="project" value="InterPro"/>
</dbReference>
<dbReference type="SUPFAM" id="SSF47741">
    <property type="entry name" value="CO dehydrogenase ISP C-domain like"/>
    <property type="match status" value="1"/>
</dbReference>
<dbReference type="FunFam" id="1.10.150.120:FF:000006">
    <property type="entry name" value="Aldehyde oxidase"/>
    <property type="match status" value="1"/>
</dbReference>
<dbReference type="Pfam" id="PF01799">
    <property type="entry name" value="Fer2_2"/>
    <property type="match status" value="1"/>
</dbReference>
<protein>
    <recommendedName>
        <fullName evidence="1">[2Fe-2S]-binding domain-containing protein</fullName>
    </recommendedName>
</protein>
<dbReference type="HOGENOM" id="CLU_088384_0_0_1"/>
<feature type="domain" description="[2Fe-2S]-binding" evidence="1">
    <location>
        <begin position="66"/>
        <end position="141"/>
    </location>
</feature>
<dbReference type="InterPro" id="IPR016208">
    <property type="entry name" value="Ald_Oxase/xanthine_DH-like"/>
</dbReference>
<dbReference type="AlphaFoldDB" id="A0A0E0AI47"/>
<dbReference type="Gene3D" id="1.10.150.120">
    <property type="entry name" value="[2Fe-2S]-binding domain"/>
    <property type="match status" value="1"/>
</dbReference>
<dbReference type="Proteomes" id="UP000026961">
    <property type="component" value="Chromosome 7"/>
</dbReference>
<dbReference type="GO" id="GO:0050660">
    <property type="term" value="F:flavin adenine dinucleotide binding"/>
    <property type="evidence" value="ECO:0007669"/>
    <property type="project" value="InterPro"/>
</dbReference>